<comment type="caution">
    <text evidence="1">The sequence shown here is derived from an EMBL/GenBank/DDBJ whole genome shotgun (WGS) entry which is preliminary data.</text>
</comment>
<proteinExistence type="predicted"/>
<dbReference type="AlphaFoldDB" id="A0A5C6FF90"/>
<keyword evidence="2" id="KW-1185">Reference proteome</keyword>
<organism evidence="1 2">
    <name type="scientific">Rubripirellula reticaptiva</name>
    <dbReference type="NCBI Taxonomy" id="2528013"/>
    <lineage>
        <taxon>Bacteria</taxon>
        <taxon>Pseudomonadati</taxon>
        <taxon>Planctomycetota</taxon>
        <taxon>Planctomycetia</taxon>
        <taxon>Pirellulales</taxon>
        <taxon>Pirellulaceae</taxon>
        <taxon>Rubripirellula</taxon>
    </lineage>
</organism>
<gene>
    <name evidence="1" type="ORF">Poly59_12100</name>
</gene>
<dbReference type="RefSeq" id="WP_146533057.1">
    <property type="nucleotide sequence ID" value="NZ_SJPX01000001.1"/>
</dbReference>
<protein>
    <submittedName>
        <fullName evidence="1">Uncharacterized protein</fullName>
    </submittedName>
</protein>
<dbReference type="EMBL" id="SJPX01000001">
    <property type="protein sequence ID" value="TWU58299.1"/>
    <property type="molecule type" value="Genomic_DNA"/>
</dbReference>
<evidence type="ECO:0000313" key="2">
    <source>
        <dbReference type="Proteomes" id="UP000317977"/>
    </source>
</evidence>
<accession>A0A5C6FF90</accession>
<reference evidence="1 2" key="1">
    <citation type="submission" date="2019-02" db="EMBL/GenBank/DDBJ databases">
        <title>Deep-cultivation of Planctomycetes and their phenomic and genomic characterization uncovers novel biology.</title>
        <authorList>
            <person name="Wiegand S."/>
            <person name="Jogler M."/>
            <person name="Boedeker C."/>
            <person name="Pinto D."/>
            <person name="Vollmers J."/>
            <person name="Rivas-Marin E."/>
            <person name="Kohn T."/>
            <person name="Peeters S.H."/>
            <person name="Heuer A."/>
            <person name="Rast P."/>
            <person name="Oberbeckmann S."/>
            <person name="Bunk B."/>
            <person name="Jeske O."/>
            <person name="Meyerdierks A."/>
            <person name="Storesund J.E."/>
            <person name="Kallscheuer N."/>
            <person name="Luecker S."/>
            <person name="Lage O.M."/>
            <person name="Pohl T."/>
            <person name="Merkel B.J."/>
            <person name="Hornburger P."/>
            <person name="Mueller R.-W."/>
            <person name="Bruemmer F."/>
            <person name="Labrenz M."/>
            <person name="Spormann A.M."/>
            <person name="Op Den Camp H."/>
            <person name="Overmann J."/>
            <person name="Amann R."/>
            <person name="Jetten M.S.M."/>
            <person name="Mascher T."/>
            <person name="Medema M.H."/>
            <person name="Devos D.P."/>
            <person name="Kaster A.-K."/>
            <person name="Ovreas L."/>
            <person name="Rohde M."/>
            <person name="Galperin M.Y."/>
            <person name="Jogler C."/>
        </authorList>
    </citation>
    <scope>NUCLEOTIDE SEQUENCE [LARGE SCALE GENOMIC DNA]</scope>
    <source>
        <strain evidence="1 2">Poly59</strain>
    </source>
</reference>
<sequence length="95" mass="10669">MTVKATNIKAAMSMKPAIKLASCLLVIAIIWLAVLPWIGRRAAVSERIDWLESKGIDPSAMYYTELDAMQPILQKLNLRDLARDRSGDRVSHFGR</sequence>
<dbReference type="Proteomes" id="UP000317977">
    <property type="component" value="Unassembled WGS sequence"/>
</dbReference>
<evidence type="ECO:0000313" key="1">
    <source>
        <dbReference type="EMBL" id="TWU58299.1"/>
    </source>
</evidence>
<name>A0A5C6FF90_9BACT</name>
<dbReference type="OrthoDB" id="284920at2"/>